<feature type="domain" description="M23ase beta-sheet core" evidence="3">
    <location>
        <begin position="478"/>
        <end position="573"/>
    </location>
</feature>
<dbReference type="Pfam" id="PF01551">
    <property type="entry name" value="Peptidase_M23"/>
    <property type="match status" value="1"/>
</dbReference>
<dbReference type="Proteomes" id="UP001431572">
    <property type="component" value="Chromosome 2"/>
</dbReference>
<dbReference type="SUPFAM" id="SSF51261">
    <property type="entry name" value="Duplicated hybrid motif"/>
    <property type="match status" value="1"/>
</dbReference>
<evidence type="ECO:0000313" key="7">
    <source>
        <dbReference type="Proteomes" id="UP001431572"/>
    </source>
</evidence>
<feature type="region of interest" description="Disordered" evidence="1">
    <location>
        <begin position="1"/>
        <end position="54"/>
    </location>
</feature>
<sequence>MPANNKKKKTRSSSGPSQEERRRKAANKPLGGSGPPPGYESKRGAYSSGGTNYNAGSKRLVRTMTIVMAIIMLVALLGSTLAGCLETRAYAQEAPPGVYAAPASSPPSYTRLRYLTRTETETPQTASLPAPTTSLPDNTLYVGETGHFLMEPFLSYWQTKGGSNLLGNPISEQFAQNGLILQYFERVLLDYNPQATSASPEVVGGFLGKQLVEAKGLSFAPITDSGVATNRVFFKETSHSLSGSFKTYWDKNEGLTLLGFPISEPFDETSGLTVQYFERGRLESISGGNVHLSNAGDLLFTAKGWAQPLKLPLDLNIADTEIYQGRTLSIRLSNDGKWLPIEVKGKVGDTELKFANVSDVYKAFYPVDPRIDPKTYTMALDFSDLAGRARRISQPITVVKYDFPLQRLYLPSDKSITLDAEVEAAEDKQVAFLNNIFTPQPLWSGLWGLPSPNANPANITTEFAQRRAYNDSPNFDYYHGGIDYAESLGTPIFAPAAGKVVYTNPDLQVRGGTVAIDHGLGIISYYYHMSAIIVQKDQMVKPGDVLGRVGNTGRSSGPHLHWEVRVNGIITDPRLFQKQDLSK</sequence>
<dbReference type="AlphaFoldDB" id="A0A8T7MAL1"/>
<dbReference type="InterPro" id="IPR011055">
    <property type="entry name" value="Dup_hybrid_motif"/>
</dbReference>
<dbReference type="Gene3D" id="2.70.70.10">
    <property type="entry name" value="Glucose Permease (Domain IIA)"/>
    <property type="match status" value="1"/>
</dbReference>
<dbReference type="PANTHER" id="PTHR21666:SF270">
    <property type="entry name" value="MUREIN HYDROLASE ACTIVATOR ENVC"/>
    <property type="match status" value="1"/>
</dbReference>
<dbReference type="EMBL" id="JACATZ010000003">
    <property type="protein sequence ID" value="NWJ49094.1"/>
    <property type="molecule type" value="Genomic_DNA"/>
</dbReference>
<dbReference type="InterPro" id="IPR016047">
    <property type="entry name" value="M23ase_b-sheet_dom"/>
</dbReference>
<dbReference type="GO" id="GO:0004222">
    <property type="term" value="F:metalloendopeptidase activity"/>
    <property type="evidence" value="ECO:0007669"/>
    <property type="project" value="TreeGrafter"/>
</dbReference>
<dbReference type="InterPro" id="IPR050570">
    <property type="entry name" value="Cell_wall_metabolism_enzyme"/>
</dbReference>
<feature type="compositionally biased region" description="Basic residues" evidence="1">
    <location>
        <begin position="1"/>
        <end position="11"/>
    </location>
</feature>
<proteinExistence type="predicted"/>
<name>A0A8T7MAL1_9CHLR</name>
<accession>A0A8T7MAL1</accession>
<dbReference type="CDD" id="cd12797">
    <property type="entry name" value="M23_peptidase"/>
    <property type="match status" value="1"/>
</dbReference>
<keyword evidence="2" id="KW-0472">Membrane</keyword>
<protein>
    <submittedName>
        <fullName evidence="4">M23 family metallopeptidase</fullName>
    </submittedName>
</protein>
<keyword evidence="7" id="KW-1185">Reference proteome</keyword>
<evidence type="ECO:0000259" key="3">
    <source>
        <dbReference type="Pfam" id="PF01551"/>
    </source>
</evidence>
<reference evidence="4 6" key="1">
    <citation type="submission" date="2020-06" db="EMBL/GenBank/DDBJ databases">
        <title>Anoxygenic phototrophic Chloroflexota member uses a Type I reaction center.</title>
        <authorList>
            <person name="Tsuji J.M."/>
            <person name="Shaw N.A."/>
            <person name="Nagashima S."/>
            <person name="Venkiteswaran J."/>
            <person name="Schiff S.L."/>
            <person name="Hanada S."/>
            <person name="Tank M."/>
            <person name="Neufeld J.D."/>
        </authorList>
    </citation>
    <scope>NUCLEOTIDE SEQUENCE [LARGE SCALE GENOMIC DNA]</scope>
    <source>
        <strain evidence="4">L227-S17</strain>
    </source>
</reference>
<keyword evidence="2" id="KW-1133">Transmembrane helix</keyword>
<reference evidence="5" key="2">
    <citation type="journal article" date="2024" name="Nature">
        <title>Anoxygenic phototroph of the Chloroflexota uses a type I reaction centre.</title>
        <authorList>
            <person name="Tsuji J.M."/>
            <person name="Shaw N.A."/>
            <person name="Nagashima S."/>
            <person name="Venkiteswaran J.J."/>
            <person name="Schiff S.L."/>
            <person name="Watanabe T."/>
            <person name="Fukui M."/>
            <person name="Hanada S."/>
            <person name="Tank M."/>
            <person name="Neufeld J.D."/>
        </authorList>
    </citation>
    <scope>NUCLEOTIDE SEQUENCE</scope>
    <source>
        <strain evidence="5">L227-S17</strain>
    </source>
</reference>
<feature type="transmembrane region" description="Helical" evidence="2">
    <location>
        <begin position="60"/>
        <end position="82"/>
    </location>
</feature>
<gene>
    <name evidence="4" type="ORF">HXX08_24820</name>
    <name evidence="5" type="ORF">OZ401_002613</name>
</gene>
<dbReference type="Proteomes" id="UP000521676">
    <property type="component" value="Unassembled WGS sequence"/>
</dbReference>
<evidence type="ECO:0000256" key="2">
    <source>
        <dbReference type="SAM" id="Phobius"/>
    </source>
</evidence>
<evidence type="ECO:0000313" key="5">
    <source>
        <dbReference type="EMBL" id="WJW69022.1"/>
    </source>
</evidence>
<dbReference type="RefSeq" id="WP_341470925.1">
    <property type="nucleotide sequence ID" value="NZ_CP128400.1"/>
</dbReference>
<dbReference type="PANTHER" id="PTHR21666">
    <property type="entry name" value="PEPTIDASE-RELATED"/>
    <property type="match status" value="1"/>
</dbReference>
<keyword evidence="2" id="KW-0812">Transmembrane</keyword>
<evidence type="ECO:0000256" key="1">
    <source>
        <dbReference type="SAM" id="MobiDB-lite"/>
    </source>
</evidence>
<organism evidence="4 6">
    <name type="scientific">Candidatus Chlorohelix allophototropha</name>
    <dbReference type="NCBI Taxonomy" id="3003348"/>
    <lineage>
        <taxon>Bacteria</taxon>
        <taxon>Bacillati</taxon>
        <taxon>Chloroflexota</taxon>
        <taxon>Chloroflexia</taxon>
        <taxon>Candidatus Chloroheliales</taxon>
        <taxon>Candidatus Chloroheliaceae</taxon>
        <taxon>Candidatus Chlorohelix</taxon>
    </lineage>
</organism>
<evidence type="ECO:0000313" key="4">
    <source>
        <dbReference type="EMBL" id="NWJ49094.1"/>
    </source>
</evidence>
<evidence type="ECO:0000313" key="6">
    <source>
        <dbReference type="Proteomes" id="UP000521676"/>
    </source>
</evidence>
<dbReference type="EMBL" id="CP128400">
    <property type="protein sequence ID" value="WJW69022.1"/>
    <property type="molecule type" value="Genomic_DNA"/>
</dbReference>